<dbReference type="InterPro" id="IPR005174">
    <property type="entry name" value="KIB1-4_b-propeller"/>
</dbReference>
<feature type="domain" description="F-box" evidence="1">
    <location>
        <begin position="7"/>
        <end position="45"/>
    </location>
</feature>
<dbReference type="SUPFAM" id="SSF81383">
    <property type="entry name" value="F-box domain"/>
    <property type="match status" value="1"/>
</dbReference>
<organism evidence="3 4">
    <name type="scientific">Hibiscus sabdariffa</name>
    <name type="common">roselle</name>
    <dbReference type="NCBI Taxonomy" id="183260"/>
    <lineage>
        <taxon>Eukaryota</taxon>
        <taxon>Viridiplantae</taxon>
        <taxon>Streptophyta</taxon>
        <taxon>Embryophyta</taxon>
        <taxon>Tracheophyta</taxon>
        <taxon>Spermatophyta</taxon>
        <taxon>Magnoliopsida</taxon>
        <taxon>eudicotyledons</taxon>
        <taxon>Gunneridae</taxon>
        <taxon>Pentapetalae</taxon>
        <taxon>rosids</taxon>
        <taxon>malvids</taxon>
        <taxon>Malvales</taxon>
        <taxon>Malvaceae</taxon>
        <taxon>Malvoideae</taxon>
        <taxon>Hibiscus</taxon>
    </lineage>
</organism>
<evidence type="ECO:0000259" key="2">
    <source>
        <dbReference type="Pfam" id="PF03478"/>
    </source>
</evidence>
<gene>
    <name evidence="3" type="ORF">V6N11_076273</name>
</gene>
<evidence type="ECO:0000259" key="1">
    <source>
        <dbReference type="Pfam" id="PF00646"/>
    </source>
</evidence>
<comment type="caution">
    <text evidence="3">The sequence shown here is derived from an EMBL/GenBank/DDBJ whole genome shotgun (WGS) entry which is preliminary data.</text>
</comment>
<keyword evidence="4" id="KW-1185">Reference proteome</keyword>
<evidence type="ECO:0000313" key="3">
    <source>
        <dbReference type="EMBL" id="KAK8996023.1"/>
    </source>
</evidence>
<dbReference type="InterPro" id="IPR001810">
    <property type="entry name" value="F-box_dom"/>
</dbReference>
<proteinExistence type="predicted"/>
<dbReference type="Pfam" id="PF00646">
    <property type="entry name" value="F-box"/>
    <property type="match status" value="1"/>
</dbReference>
<dbReference type="PANTHER" id="PTHR45463">
    <property type="entry name" value="OS09G0392200 PROTEIN"/>
    <property type="match status" value="1"/>
</dbReference>
<reference evidence="3 4" key="1">
    <citation type="journal article" date="2024" name="G3 (Bethesda)">
        <title>Genome assembly of Hibiscus sabdariffa L. provides insights into metabolisms of medicinal natural products.</title>
        <authorList>
            <person name="Kim T."/>
        </authorList>
    </citation>
    <scope>NUCLEOTIDE SEQUENCE [LARGE SCALE GENOMIC DNA]</scope>
    <source>
        <strain evidence="3">TK-2024</strain>
        <tissue evidence="3">Old leaves</tissue>
    </source>
</reference>
<dbReference type="Gene3D" id="1.20.1280.50">
    <property type="match status" value="1"/>
</dbReference>
<evidence type="ECO:0000313" key="4">
    <source>
        <dbReference type="Proteomes" id="UP001396334"/>
    </source>
</evidence>
<dbReference type="PANTHER" id="PTHR45463:SF4">
    <property type="entry name" value="REGULATION PROTEIN, PUTATIVE-RELATED"/>
    <property type="match status" value="1"/>
</dbReference>
<sequence length="345" mass="39480">MEHGKNWSELPELLLWIIRAKLSFIDSVRFGAVCKNWQYASESFPQHLKSERNDVSPWLMVNNIKNPNSSKRLFISVSPNGKLTHCKMKRKAFKSTLLLGSAKGWLLLAKVKDGATDPDNGIEFDTSNPIILFNPFTVKTIKMPFFDVDDSSPPLWGGILIQNNAPHQVVLSKASHISLEVWIAHPGDDTWNHFSYDTYVLRVAFDANFHYRGLVANRFCCVDVNHRLITFDLENHKWENSVWKKFDDEALCSIFGVMDGEDTTKWIKFDRKDIESISDCLECQNSFVICSSSRRRGTKVYNCDYQSFGESKCSINVENLVDGSHQSIPVRSLRKYEVGNWVDLG</sequence>
<protein>
    <recommendedName>
        <fullName evidence="5">F-box domain-containing protein</fullName>
    </recommendedName>
</protein>
<accession>A0ABR2Q5R7</accession>
<evidence type="ECO:0008006" key="5">
    <source>
        <dbReference type="Google" id="ProtNLM"/>
    </source>
</evidence>
<feature type="domain" description="KIB1-4 beta-propeller" evidence="2">
    <location>
        <begin position="80"/>
        <end position="240"/>
    </location>
</feature>
<dbReference type="Pfam" id="PF03478">
    <property type="entry name" value="Beta-prop_KIB1-4"/>
    <property type="match status" value="1"/>
</dbReference>
<name>A0ABR2Q5R7_9ROSI</name>
<dbReference type="InterPro" id="IPR036047">
    <property type="entry name" value="F-box-like_dom_sf"/>
</dbReference>
<dbReference type="Proteomes" id="UP001396334">
    <property type="component" value="Unassembled WGS sequence"/>
</dbReference>
<dbReference type="EMBL" id="JBBPBN010000045">
    <property type="protein sequence ID" value="KAK8996023.1"/>
    <property type="molecule type" value="Genomic_DNA"/>
</dbReference>